<dbReference type="PANTHER" id="PTHR21443:SF0">
    <property type="entry name" value="CONSERVED OLIGOMERIC GOLGI COMPLEX SUBUNIT 7"/>
    <property type="match status" value="1"/>
</dbReference>
<keyword evidence="6" id="KW-0333">Golgi apparatus</keyword>
<dbReference type="GO" id="GO:0006886">
    <property type="term" value="P:intracellular protein transport"/>
    <property type="evidence" value="ECO:0007669"/>
    <property type="project" value="InterPro"/>
</dbReference>
<evidence type="ECO:0000256" key="7">
    <source>
        <dbReference type="ARBA" id="ARBA00023136"/>
    </source>
</evidence>
<feature type="signal peptide" evidence="9">
    <location>
        <begin position="1"/>
        <end position="20"/>
    </location>
</feature>
<sequence length="778" mass="88058">MVRYWLLWFAMNVSVNDLGSEKADIYAWIDAQCCKNKQEETKDHLESLLPQLHVLSQELSGNLQQCLESFPSFVNHMQLLQLKTRTLAISLNGKNNNPRLLQQDSSSQYDTLAQLHYAKTQMQKCSNALQESASWNQHSRYVLQSIANSNEFGNLATHLAAMRKSLDTLESMPGHDERLSTMNTVSHDVEVALVPKLNELLQEPQLHLSQLQDCMAIFHHLNRENIVQDAYAKRRPAPIHRYWHATAPTDGASLDLFYIEVETFLVREIRYCQQLFNQPLDVVLKLLDATLRPLLSAMKSLLETNPTIFLESFQYAVRFVHQLLVQGLLSWATLTSDQLSTILTIVFEPYHAQFLDYKTIESHIIKTELLTYVPTTSTLHAPSLEEHCNLVWPYLEARIQYAMELLAGAVLAEEFEAIIEGLEVFSKALCDKMKPPMCCTDVIDWSQLHESLAMLKACGAVLLGAQSCQHRLRLRVEPVLNFWQPDPSHSATAPRIQLSPTTKSSNSTDATLNFTIDDCMYADKLPVALAKLWFQKDRSRFQALQLCKEEWTASDDSDERFSSVFREWTLQVQQRTYLTVLTPISCVLAKVPTMSCWIEVDQDSDLPSFNHLPQEYMTTVADLLLSLLPQLEPFAESSGLTQALAASQNIIELSHDAWASVAKIFNVAQDTAYVVLGEQNNFALFSLMIVDTWTFVVASGAMANLLQAISQIGHLSTLGKRQIVCDVTYFENVLNALGVAPHPLLVYYKDRLTETEASVFVPPSIAEKIDLWITRQVA</sequence>
<comment type="caution">
    <text evidence="10">The sequence shown here is derived from an EMBL/GenBank/DDBJ whole genome shotgun (WGS) entry which is preliminary data.</text>
</comment>
<dbReference type="Proteomes" id="UP000243217">
    <property type="component" value="Unassembled WGS sequence"/>
</dbReference>
<evidence type="ECO:0000256" key="6">
    <source>
        <dbReference type="ARBA" id="ARBA00023034"/>
    </source>
</evidence>
<keyword evidence="7" id="KW-0472">Membrane</keyword>
<keyword evidence="4" id="KW-0813">Transport</keyword>
<dbReference type="GO" id="GO:0017119">
    <property type="term" value="C:Golgi transport complex"/>
    <property type="evidence" value="ECO:0007669"/>
    <property type="project" value="InterPro"/>
</dbReference>
<dbReference type="Pfam" id="PF10191">
    <property type="entry name" value="COG7"/>
    <property type="match status" value="1"/>
</dbReference>
<protein>
    <recommendedName>
        <fullName evidence="3">Conserved oligomeric Golgi complex subunit 7</fullName>
    </recommendedName>
    <alternativeName>
        <fullName evidence="8">Component of oligomeric Golgi complex 7</fullName>
    </alternativeName>
</protein>
<keyword evidence="5" id="KW-0653">Protein transport</keyword>
<evidence type="ECO:0000256" key="8">
    <source>
        <dbReference type="ARBA" id="ARBA00031345"/>
    </source>
</evidence>
<evidence type="ECO:0000256" key="9">
    <source>
        <dbReference type="SAM" id="SignalP"/>
    </source>
</evidence>
<accession>A0A1W0A9I4</accession>
<proteinExistence type="inferred from homology"/>
<dbReference type="GO" id="GO:0000139">
    <property type="term" value="C:Golgi membrane"/>
    <property type="evidence" value="ECO:0007669"/>
    <property type="project" value="UniProtKB-SubCell"/>
</dbReference>
<keyword evidence="9" id="KW-0732">Signal</keyword>
<dbReference type="OrthoDB" id="245173at2759"/>
<organism evidence="10 11">
    <name type="scientific">Thraustotheca clavata</name>
    <dbReference type="NCBI Taxonomy" id="74557"/>
    <lineage>
        <taxon>Eukaryota</taxon>
        <taxon>Sar</taxon>
        <taxon>Stramenopiles</taxon>
        <taxon>Oomycota</taxon>
        <taxon>Saprolegniomycetes</taxon>
        <taxon>Saprolegniales</taxon>
        <taxon>Achlyaceae</taxon>
        <taxon>Thraustotheca</taxon>
    </lineage>
</organism>
<comment type="subcellular location">
    <subcellularLocation>
        <location evidence="1">Golgi apparatus membrane</location>
        <topology evidence="1">Peripheral membrane protein</topology>
    </subcellularLocation>
</comment>
<keyword evidence="11" id="KW-1185">Reference proteome</keyword>
<dbReference type="STRING" id="74557.A0A1W0A9I4"/>
<reference evidence="10 11" key="1">
    <citation type="journal article" date="2014" name="Genome Biol. Evol.">
        <title>The secreted proteins of Achlya hypogyna and Thraustotheca clavata identify the ancestral oomycete secretome and reveal gene acquisitions by horizontal gene transfer.</title>
        <authorList>
            <person name="Misner I."/>
            <person name="Blouin N."/>
            <person name="Leonard G."/>
            <person name="Richards T.A."/>
            <person name="Lane C.E."/>
        </authorList>
    </citation>
    <scope>NUCLEOTIDE SEQUENCE [LARGE SCALE GENOMIC DNA]</scope>
    <source>
        <strain evidence="10 11">ATCC 34112</strain>
    </source>
</reference>
<dbReference type="GO" id="GO:0007030">
    <property type="term" value="P:Golgi organization"/>
    <property type="evidence" value="ECO:0007669"/>
    <property type="project" value="TreeGrafter"/>
</dbReference>
<evidence type="ECO:0000256" key="3">
    <source>
        <dbReference type="ARBA" id="ARBA00020984"/>
    </source>
</evidence>
<evidence type="ECO:0000313" key="10">
    <source>
        <dbReference type="EMBL" id="OQS06954.1"/>
    </source>
</evidence>
<evidence type="ECO:0000313" key="11">
    <source>
        <dbReference type="Proteomes" id="UP000243217"/>
    </source>
</evidence>
<feature type="chain" id="PRO_5013071364" description="Conserved oligomeric Golgi complex subunit 7" evidence="9">
    <location>
        <begin position="21"/>
        <end position="778"/>
    </location>
</feature>
<evidence type="ECO:0000256" key="2">
    <source>
        <dbReference type="ARBA" id="ARBA00005831"/>
    </source>
</evidence>
<dbReference type="InterPro" id="IPR019335">
    <property type="entry name" value="COG7"/>
</dbReference>
<comment type="similarity">
    <text evidence="2">Belongs to the COG7 family.</text>
</comment>
<evidence type="ECO:0000256" key="1">
    <source>
        <dbReference type="ARBA" id="ARBA00004395"/>
    </source>
</evidence>
<dbReference type="GO" id="GO:0006890">
    <property type="term" value="P:retrograde vesicle-mediated transport, Golgi to endoplasmic reticulum"/>
    <property type="evidence" value="ECO:0007669"/>
    <property type="project" value="TreeGrafter"/>
</dbReference>
<dbReference type="PANTHER" id="PTHR21443">
    <property type="entry name" value="CONSERVED OLIGOMERIC GOLGI COMPLEX COMPONENT 7"/>
    <property type="match status" value="1"/>
</dbReference>
<evidence type="ECO:0000256" key="4">
    <source>
        <dbReference type="ARBA" id="ARBA00022448"/>
    </source>
</evidence>
<gene>
    <name evidence="10" type="ORF">THRCLA_01026</name>
</gene>
<evidence type="ECO:0000256" key="5">
    <source>
        <dbReference type="ARBA" id="ARBA00022927"/>
    </source>
</evidence>
<dbReference type="AlphaFoldDB" id="A0A1W0A9I4"/>
<dbReference type="EMBL" id="JNBS01000289">
    <property type="protein sequence ID" value="OQS06954.1"/>
    <property type="molecule type" value="Genomic_DNA"/>
</dbReference>
<name>A0A1W0A9I4_9STRA</name>